<organism evidence="2 3">
    <name type="scientific">Rhizopogon vinicolor AM-OR11-026</name>
    <dbReference type="NCBI Taxonomy" id="1314800"/>
    <lineage>
        <taxon>Eukaryota</taxon>
        <taxon>Fungi</taxon>
        <taxon>Dikarya</taxon>
        <taxon>Basidiomycota</taxon>
        <taxon>Agaricomycotina</taxon>
        <taxon>Agaricomycetes</taxon>
        <taxon>Agaricomycetidae</taxon>
        <taxon>Boletales</taxon>
        <taxon>Suillineae</taxon>
        <taxon>Rhizopogonaceae</taxon>
        <taxon>Rhizopogon</taxon>
    </lineage>
</organism>
<feature type="non-terminal residue" evidence="2">
    <location>
        <position position="1"/>
    </location>
</feature>
<accession>A0A1B7N5R4</accession>
<sequence length="111" mass="11639">LYPANMSSMTLRILSFWVVLFAISTMGEHILSIPVQCHLEPDFADKVAASPIDSQIASLISSNLNLNCIHGCPAANSSQQLNTNSAFTSASSPNSFLLGAIFLAGGVLVAS</sequence>
<evidence type="ECO:0000313" key="3">
    <source>
        <dbReference type="Proteomes" id="UP000092154"/>
    </source>
</evidence>
<feature type="signal peptide" evidence="1">
    <location>
        <begin position="1"/>
        <end position="27"/>
    </location>
</feature>
<name>A0A1B7N5R4_9AGAM</name>
<protein>
    <submittedName>
        <fullName evidence="2">Uncharacterized protein</fullName>
    </submittedName>
</protein>
<dbReference type="InParanoid" id="A0A1B7N5R4"/>
<feature type="chain" id="PRO_5008597828" evidence="1">
    <location>
        <begin position="28"/>
        <end position="111"/>
    </location>
</feature>
<keyword evidence="3" id="KW-1185">Reference proteome</keyword>
<evidence type="ECO:0000256" key="1">
    <source>
        <dbReference type="SAM" id="SignalP"/>
    </source>
</evidence>
<dbReference type="AlphaFoldDB" id="A0A1B7N5R4"/>
<proteinExistence type="predicted"/>
<dbReference type="OrthoDB" id="2667052at2759"/>
<dbReference type="EMBL" id="KV448220">
    <property type="protein sequence ID" value="OAX40205.1"/>
    <property type="molecule type" value="Genomic_DNA"/>
</dbReference>
<keyword evidence="1" id="KW-0732">Signal</keyword>
<evidence type="ECO:0000313" key="2">
    <source>
        <dbReference type="EMBL" id="OAX40205.1"/>
    </source>
</evidence>
<reference evidence="2 3" key="1">
    <citation type="submission" date="2016-06" db="EMBL/GenBank/DDBJ databases">
        <title>Comparative genomics of the ectomycorrhizal sister species Rhizopogon vinicolor and Rhizopogon vesiculosus (Basidiomycota: Boletales) reveals a divergence of the mating type B locus.</title>
        <authorList>
            <consortium name="DOE Joint Genome Institute"/>
            <person name="Mujic A.B."/>
            <person name="Kuo A."/>
            <person name="Tritt A."/>
            <person name="Lipzen A."/>
            <person name="Chen C."/>
            <person name="Johnson J."/>
            <person name="Sharma A."/>
            <person name="Barry K."/>
            <person name="Grigoriev I.V."/>
            <person name="Spatafora J.W."/>
        </authorList>
    </citation>
    <scope>NUCLEOTIDE SEQUENCE [LARGE SCALE GENOMIC DNA]</scope>
    <source>
        <strain evidence="2 3">AM-OR11-026</strain>
    </source>
</reference>
<dbReference type="Proteomes" id="UP000092154">
    <property type="component" value="Unassembled WGS sequence"/>
</dbReference>
<gene>
    <name evidence="2" type="ORF">K503DRAFT_688010</name>
</gene>